<dbReference type="GO" id="GO:0016740">
    <property type="term" value="F:transferase activity"/>
    <property type="evidence" value="ECO:0007669"/>
    <property type="project" value="UniProtKB-KW"/>
</dbReference>
<name>A0ABD1LS26_9FABA</name>
<dbReference type="AlphaFoldDB" id="A0ABD1LS26"/>
<dbReference type="Pfam" id="PF00685">
    <property type="entry name" value="Sulfotransfer_1"/>
    <property type="match status" value="1"/>
</dbReference>
<feature type="region of interest" description="Disordered" evidence="4">
    <location>
        <begin position="342"/>
        <end position="386"/>
    </location>
</feature>
<feature type="domain" description="Sulfotransferase" evidence="5">
    <location>
        <begin position="57"/>
        <end position="317"/>
    </location>
</feature>
<dbReference type="InterPro" id="IPR000863">
    <property type="entry name" value="Sulfotransferase_dom"/>
</dbReference>
<evidence type="ECO:0000259" key="5">
    <source>
        <dbReference type="Pfam" id="PF00685"/>
    </source>
</evidence>
<dbReference type="PANTHER" id="PTHR11783">
    <property type="entry name" value="SULFOTRANSFERASE SULT"/>
    <property type="match status" value="1"/>
</dbReference>
<accession>A0ABD1LS26</accession>
<evidence type="ECO:0000313" key="6">
    <source>
        <dbReference type="EMBL" id="KAL2326319.1"/>
    </source>
</evidence>
<keyword evidence="2 3" id="KW-0808">Transferase</keyword>
<comment type="similarity">
    <text evidence="1 3">Belongs to the sulfotransferase 1 family.</text>
</comment>
<protein>
    <recommendedName>
        <fullName evidence="3">Sulfotransferase</fullName>
        <ecNumber evidence="3">2.8.2.-</ecNumber>
    </recommendedName>
</protein>
<feature type="compositionally biased region" description="Basic and acidic residues" evidence="4">
    <location>
        <begin position="342"/>
        <end position="353"/>
    </location>
</feature>
<evidence type="ECO:0000256" key="2">
    <source>
        <dbReference type="ARBA" id="ARBA00022679"/>
    </source>
</evidence>
<reference evidence="6 7" key="1">
    <citation type="submission" date="2024-08" db="EMBL/GenBank/DDBJ databases">
        <title>Insights into the chromosomal genome structure of Flemingia macrophylla.</title>
        <authorList>
            <person name="Ding Y."/>
            <person name="Zhao Y."/>
            <person name="Bi W."/>
            <person name="Wu M."/>
            <person name="Zhao G."/>
            <person name="Gong Y."/>
            <person name="Li W."/>
            <person name="Zhang P."/>
        </authorList>
    </citation>
    <scope>NUCLEOTIDE SEQUENCE [LARGE SCALE GENOMIC DNA]</scope>
    <source>
        <strain evidence="6">DYQJB</strain>
        <tissue evidence="6">Leaf</tissue>
    </source>
</reference>
<organism evidence="6 7">
    <name type="scientific">Flemingia macrophylla</name>
    <dbReference type="NCBI Taxonomy" id="520843"/>
    <lineage>
        <taxon>Eukaryota</taxon>
        <taxon>Viridiplantae</taxon>
        <taxon>Streptophyta</taxon>
        <taxon>Embryophyta</taxon>
        <taxon>Tracheophyta</taxon>
        <taxon>Spermatophyta</taxon>
        <taxon>Magnoliopsida</taxon>
        <taxon>eudicotyledons</taxon>
        <taxon>Gunneridae</taxon>
        <taxon>Pentapetalae</taxon>
        <taxon>rosids</taxon>
        <taxon>fabids</taxon>
        <taxon>Fabales</taxon>
        <taxon>Fabaceae</taxon>
        <taxon>Papilionoideae</taxon>
        <taxon>50 kb inversion clade</taxon>
        <taxon>NPAAA clade</taxon>
        <taxon>indigoferoid/millettioid clade</taxon>
        <taxon>Phaseoleae</taxon>
        <taxon>Flemingia</taxon>
    </lineage>
</organism>
<feature type="compositionally biased region" description="Basic and acidic residues" evidence="4">
    <location>
        <begin position="362"/>
        <end position="374"/>
    </location>
</feature>
<dbReference type="SUPFAM" id="SSF52540">
    <property type="entry name" value="P-loop containing nucleoside triphosphate hydrolases"/>
    <property type="match status" value="1"/>
</dbReference>
<comment type="caution">
    <text evidence="6">The sequence shown here is derived from an EMBL/GenBank/DDBJ whole genome shotgun (WGS) entry which is preliminary data.</text>
</comment>
<dbReference type="EC" id="2.8.2.-" evidence="3"/>
<dbReference type="Gene3D" id="3.40.50.300">
    <property type="entry name" value="P-loop containing nucleotide triphosphate hydrolases"/>
    <property type="match status" value="1"/>
</dbReference>
<sequence length="386" mass="44616">MAFTGEQQANEEDKLILSLPREKGWAVPCVYLFQDFWYPSHAIQGAINSQKYFQAKDGDVVVASFPKSGTTWLKALTFAIVNRQHFSSQKNHPLLTSNPHQLVLFLDLVFSGDFHDPISNMAEPRLFGTHIPFPSLPKSIQESNCKVIYICRNPFDTFISSWYFFNKIKPESSPKLTMEDGFEMYCKGIIGYGPWWNHMLCYWKESIDRPNKVLFLKYEDLKDDISFHVKRVAEFLGCPFTQDEEISGVIECVINLSSFEKMKDLEVNKSGTVGFIRDIETKYFFRKAEVGDWLNYFSLPMRETLSKIIEEKLSGSGSDNALGDAEEVDLVEELEVTGLEGREDVRMGVRMDEGLEDVEDGDEKKKKGKKDEKKRWKRKRKEKVKR</sequence>
<dbReference type="EMBL" id="JBGMDY010000008">
    <property type="protein sequence ID" value="KAL2326319.1"/>
    <property type="molecule type" value="Genomic_DNA"/>
</dbReference>
<evidence type="ECO:0000256" key="1">
    <source>
        <dbReference type="ARBA" id="ARBA00005771"/>
    </source>
</evidence>
<proteinExistence type="inferred from homology"/>
<dbReference type="InterPro" id="IPR027417">
    <property type="entry name" value="P-loop_NTPase"/>
</dbReference>
<dbReference type="Proteomes" id="UP001603857">
    <property type="component" value="Unassembled WGS sequence"/>
</dbReference>
<evidence type="ECO:0000256" key="4">
    <source>
        <dbReference type="SAM" id="MobiDB-lite"/>
    </source>
</evidence>
<keyword evidence="7" id="KW-1185">Reference proteome</keyword>
<feature type="compositionally biased region" description="Basic residues" evidence="4">
    <location>
        <begin position="375"/>
        <end position="386"/>
    </location>
</feature>
<evidence type="ECO:0000313" key="7">
    <source>
        <dbReference type="Proteomes" id="UP001603857"/>
    </source>
</evidence>
<gene>
    <name evidence="6" type="ORF">Fmac_025377</name>
</gene>
<evidence type="ECO:0000256" key="3">
    <source>
        <dbReference type="RuleBase" id="RU361155"/>
    </source>
</evidence>